<evidence type="ECO:0000256" key="2">
    <source>
        <dbReference type="ARBA" id="ARBA00006573"/>
    </source>
</evidence>
<dbReference type="GO" id="GO:0030436">
    <property type="term" value="P:asexual sporulation"/>
    <property type="evidence" value="ECO:0007669"/>
    <property type="project" value="InterPro"/>
</dbReference>
<keyword evidence="7" id="KW-1185">Reference proteome</keyword>
<evidence type="ECO:0000313" key="5">
    <source>
        <dbReference type="EMBL" id="SYX83848.1"/>
    </source>
</evidence>
<dbReference type="RefSeq" id="WP_021255616.1">
    <property type="nucleotide sequence ID" value="NZ_JAMDLY010000011.1"/>
</dbReference>
<dbReference type="GO" id="GO:0030435">
    <property type="term" value="P:sporulation resulting in formation of a cellular spore"/>
    <property type="evidence" value="ECO:0007669"/>
    <property type="project" value="UniProtKB-KW"/>
</dbReference>
<organism evidence="5 6">
    <name type="scientific">Paenibacillus alvei</name>
    <name type="common">Bacillus alvei</name>
    <dbReference type="NCBI Taxonomy" id="44250"/>
    <lineage>
        <taxon>Bacteria</taxon>
        <taxon>Bacillati</taxon>
        <taxon>Bacillota</taxon>
        <taxon>Bacilli</taxon>
        <taxon>Bacillales</taxon>
        <taxon>Paenibacillaceae</taxon>
        <taxon>Paenibacillus</taxon>
    </lineage>
</organism>
<reference evidence="5" key="1">
    <citation type="submission" date="2018-08" db="EMBL/GenBank/DDBJ databases">
        <authorList>
            <person name="Ferrada E.E."/>
            <person name="Latorre B.A."/>
        </authorList>
    </citation>
    <scope>NUCLEOTIDE SEQUENCE</scope>
    <source>
        <strain evidence="5">Paenibacillus B-LR1</strain>
    </source>
</reference>
<comment type="subcellular location">
    <subcellularLocation>
        <location evidence="1">Spore core</location>
    </subcellularLocation>
</comment>
<sequence length="61" mass="6851">MNAQRAQEIAGSPMLANVTYNGRQVYIQHVDSDNESARIYPLDDPEQEQEVPLANLIEHLG</sequence>
<evidence type="ECO:0000256" key="1">
    <source>
        <dbReference type="ARBA" id="ARBA00004288"/>
    </source>
</evidence>
<dbReference type="InterPro" id="IPR012610">
    <property type="entry name" value="SASP_SspH"/>
</dbReference>
<name>A0A383RA57_PAEAL</name>
<comment type="similarity">
    <text evidence="2">Belongs to the SspH family.</text>
</comment>
<dbReference type="Pfam" id="PF08141">
    <property type="entry name" value="SspH"/>
    <property type="match status" value="1"/>
</dbReference>
<evidence type="ECO:0000313" key="6">
    <source>
        <dbReference type="Proteomes" id="UP000304148"/>
    </source>
</evidence>
<dbReference type="AlphaFoldDB" id="A0A383RA57"/>
<dbReference type="Proteomes" id="UP000304148">
    <property type="component" value="Chromosome"/>
</dbReference>
<dbReference type="GO" id="GO:0042601">
    <property type="term" value="C:endospore-forming forespore"/>
    <property type="evidence" value="ECO:0007669"/>
    <property type="project" value="InterPro"/>
</dbReference>
<reference evidence="4 7" key="3">
    <citation type="submission" date="2022-05" db="EMBL/GenBank/DDBJ databases">
        <title>Genome Sequencing of Bee-Associated Microbes.</title>
        <authorList>
            <person name="Dunlap C."/>
        </authorList>
    </citation>
    <scope>NUCLEOTIDE SEQUENCE [LARGE SCALE GENOMIC DNA]</scope>
    <source>
        <strain evidence="4 7">NRRL NRS-750</strain>
    </source>
</reference>
<dbReference type="EMBL" id="LS992241">
    <property type="protein sequence ID" value="SYX83848.1"/>
    <property type="molecule type" value="Genomic_DNA"/>
</dbReference>
<accession>A0A383RA57</accession>
<dbReference type="EMBL" id="JAMDLY010000011">
    <property type="protein sequence ID" value="MCY9530268.1"/>
    <property type="molecule type" value="Genomic_DNA"/>
</dbReference>
<dbReference type="NCBIfam" id="NF002867">
    <property type="entry name" value="PRK03174.1"/>
    <property type="match status" value="1"/>
</dbReference>
<protein>
    <submittedName>
        <fullName evidence="4 5">Small acid-soluble spore protein</fullName>
    </submittedName>
</protein>
<evidence type="ECO:0000313" key="7">
    <source>
        <dbReference type="Proteomes" id="UP001527090"/>
    </source>
</evidence>
<evidence type="ECO:0000313" key="4">
    <source>
        <dbReference type="EMBL" id="MCY9530268.1"/>
    </source>
</evidence>
<gene>
    <name evidence="5" type="primary">sspH</name>
    <name evidence="4" type="ORF">M5X04_13165</name>
    <name evidence="5" type="ORF">PBLR_12270</name>
</gene>
<reference evidence="6" key="2">
    <citation type="submission" date="2018-08" db="EMBL/GenBank/DDBJ databases">
        <authorList>
            <person name="Chevrot R."/>
        </authorList>
    </citation>
    <scope>NUCLEOTIDE SEQUENCE [LARGE SCALE GENOMIC DNA]</scope>
</reference>
<evidence type="ECO:0000256" key="3">
    <source>
        <dbReference type="ARBA" id="ARBA00022969"/>
    </source>
</evidence>
<dbReference type="Proteomes" id="UP001527090">
    <property type="component" value="Unassembled WGS sequence"/>
</dbReference>
<keyword evidence="3" id="KW-0749">Sporulation</keyword>
<dbReference type="NCBIfam" id="TIGR02861">
    <property type="entry name" value="SASP_H"/>
    <property type="match status" value="1"/>
</dbReference>
<dbReference type="HAMAP" id="MF_00667">
    <property type="entry name" value="SspH"/>
    <property type="match status" value="1"/>
</dbReference>
<proteinExistence type="inferred from homology"/>